<reference evidence="4 5" key="1">
    <citation type="submission" date="2019-09" db="EMBL/GenBank/DDBJ databases">
        <authorList>
            <person name="Kritzky A."/>
            <person name="Schelkanova E.Y."/>
            <person name="Alkhova Z.V."/>
            <person name="Smirnova N.I."/>
        </authorList>
    </citation>
    <scope>NUCLEOTIDE SEQUENCE [LARGE SCALE GENOMIC DNA]</scope>
    <source>
        <strain evidence="4 5">M1526</strain>
    </source>
</reference>
<comment type="caution">
    <text evidence="4">The sequence shown here is derived from an EMBL/GenBank/DDBJ whole genome shotgun (WGS) entry which is preliminary data.</text>
</comment>
<feature type="domain" description="DotM C-terminal cytoplasmic" evidence="3">
    <location>
        <begin position="207"/>
        <end position="418"/>
    </location>
</feature>
<evidence type="ECO:0000313" key="4">
    <source>
        <dbReference type="EMBL" id="KAA1255200.1"/>
    </source>
</evidence>
<accession>A0A5B1C685</accession>
<dbReference type="Proteomes" id="UP000323225">
    <property type="component" value="Unassembled WGS sequence"/>
</dbReference>
<keyword evidence="2" id="KW-0472">Membrane</keyword>
<organism evidence="4 5">
    <name type="scientific">Vibrio cholerae</name>
    <dbReference type="NCBI Taxonomy" id="666"/>
    <lineage>
        <taxon>Bacteria</taxon>
        <taxon>Pseudomonadati</taxon>
        <taxon>Pseudomonadota</taxon>
        <taxon>Gammaproteobacteria</taxon>
        <taxon>Vibrionales</taxon>
        <taxon>Vibrionaceae</taxon>
        <taxon>Vibrio</taxon>
    </lineage>
</organism>
<dbReference type="AlphaFoldDB" id="A0A5B1C685"/>
<dbReference type="EMBL" id="VUAA01000007">
    <property type="protein sequence ID" value="KAA1255200.1"/>
    <property type="molecule type" value="Genomic_DNA"/>
</dbReference>
<evidence type="ECO:0000256" key="1">
    <source>
        <dbReference type="SAM" id="Coils"/>
    </source>
</evidence>
<feature type="coiled-coil region" evidence="1">
    <location>
        <begin position="277"/>
        <end position="304"/>
    </location>
</feature>
<name>A0A5B1C685_VIBCL</name>
<feature type="transmembrane region" description="Helical" evidence="2">
    <location>
        <begin position="12"/>
        <end position="34"/>
    </location>
</feature>
<gene>
    <name evidence="4" type="ORF">F0M16_08260</name>
</gene>
<protein>
    <recommendedName>
        <fullName evidence="3">DotM C-terminal cytoplasmic domain-containing protein</fullName>
    </recommendedName>
</protein>
<dbReference type="Pfam" id="PF23127">
    <property type="entry name" value="DotM_C"/>
    <property type="match status" value="1"/>
</dbReference>
<keyword evidence="1" id="KW-0175">Coiled coil</keyword>
<dbReference type="InterPro" id="IPR056464">
    <property type="entry name" value="DotM_C"/>
</dbReference>
<proteinExistence type="predicted"/>
<sequence>MSQQNPQQDNDMFYIAAAVGFLALCWFVSTHYSWLVFLWKWIKLAELSLFYVLPDWFPIYGKMEIKGLFDYIWSQPYDLIHKDTVFSINDRLSGWVTWPFAVWVIYLGFKRSMSTTKIDTIYNHDTLLSELSEIYPHLKPYVKDKPEYKSVRYDRDMKEDTYQYGCSLDPSDFALLSPPLGLEDEAKKSNQFKAIWDGDVGFDMDLAERAFIAQMGNRFTGMKSLNDVEKGVYDFFIKRMEINHVENIPKFKKYISSIIKVPNAPKINVSKLTPPNAQIYKLLKEDIDAEIAEAKKKNQKMTRGMFLDKRKILTYIRNDKYLVPIKEADAQDILANHAFIRCGLMSLFGRARSVGVIDMGELGWVKQHDRVLYYCLSSHGRKVSFVECSGPFAHWLVEQVIGEPLMNAEVSEAVNALKLELKLHEREGYSE</sequence>
<keyword evidence="2" id="KW-1133">Transmembrane helix</keyword>
<keyword evidence="2" id="KW-0812">Transmembrane</keyword>
<evidence type="ECO:0000256" key="2">
    <source>
        <dbReference type="SAM" id="Phobius"/>
    </source>
</evidence>
<evidence type="ECO:0000259" key="3">
    <source>
        <dbReference type="Pfam" id="PF23127"/>
    </source>
</evidence>
<evidence type="ECO:0000313" key="5">
    <source>
        <dbReference type="Proteomes" id="UP000323225"/>
    </source>
</evidence>